<reference evidence="2" key="1">
    <citation type="submission" date="2022-12" db="EMBL/GenBank/DDBJ databases">
        <title>Draft genome assemblies for two species of Escallonia (Escalloniales).</title>
        <authorList>
            <person name="Chanderbali A."/>
            <person name="Dervinis C."/>
            <person name="Anghel I."/>
            <person name="Soltis D."/>
            <person name="Soltis P."/>
            <person name="Zapata F."/>
        </authorList>
    </citation>
    <scope>NUCLEOTIDE SEQUENCE</scope>
    <source>
        <strain evidence="2">UCBG64.0493</strain>
        <tissue evidence="2">Leaf</tissue>
    </source>
</reference>
<name>A0AA89AMU6_9ASTE</name>
<evidence type="ECO:0000256" key="1">
    <source>
        <dbReference type="SAM" id="SignalP"/>
    </source>
</evidence>
<organism evidence="2 3">
    <name type="scientific">Escallonia herrerae</name>
    <dbReference type="NCBI Taxonomy" id="1293975"/>
    <lineage>
        <taxon>Eukaryota</taxon>
        <taxon>Viridiplantae</taxon>
        <taxon>Streptophyta</taxon>
        <taxon>Embryophyta</taxon>
        <taxon>Tracheophyta</taxon>
        <taxon>Spermatophyta</taxon>
        <taxon>Magnoliopsida</taxon>
        <taxon>eudicotyledons</taxon>
        <taxon>Gunneridae</taxon>
        <taxon>Pentapetalae</taxon>
        <taxon>asterids</taxon>
        <taxon>campanulids</taxon>
        <taxon>Escalloniales</taxon>
        <taxon>Escalloniaceae</taxon>
        <taxon>Escallonia</taxon>
    </lineage>
</organism>
<dbReference type="EMBL" id="JAVXUP010001758">
    <property type="protein sequence ID" value="KAK3008370.1"/>
    <property type="molecule type" value="Genomic_DNA"/>
</dbReference>
<protein>
    <submittedName>
        <fullName evidence="2">Uncharacterized protein</fullName>
    </submittedName>
</protein>
<keyword evidence="1" id="KW-0732">Signal</keyword>
<feature type="signal peptide" evidence="1">
    <location>
        <begin position="1"/>
        <end position="26"/>
    </location>
</feature>
<evidence type="ECO:0000313" key="2">
    <source>
        <dbReference type="EMBL" id="KAK3008370.1"/>
    </source>
</evidence>
<gene>
    <name evidence="2" type="ORF">RJ639_014078</name>
</gene>
<feature type="chain" id="PRO_5041740117" evidence="1">
    <location>
        <begin position="27"/>
        <end position="189"/>
    </location>
</feature>
<dbReference type="InterPro" id="IPR011692">
    <property type="entry name" value="Stress_up-reg_Nod19"/>
</dbReference>
<keyword evidence="3" id="KW-1185">Reference proteome</keyword>
<accession>A0AA89AMU6</accession>
<comment type="caution">
    <text evidence="2">The sequence shown here is derived from an EMBL/GenBank/DDBJ whole genome shotgun (WGS) entry which is preliminary data.</text>
</comment>
<dbReference type="Pfam" id="PF07712">
    <property type="entry name" value="SURNod19"/>
    <property type="match status" value="2"/>
</dbReference>
<dbReference type="PANTHER" id="PTHR33390:SF1">
    <property type="entry name" value="STRESS UP-REGULATED NOD 19 PROTEIN"/>
    <property type="match status" value="1"/>
</dbReference>
<evidence type="ECO:0000313" key="3">
    <source>
        <dbReference type="Proteomes" id="UP001188597"/>
    </source>
</evidence>
<sequence>MSDGPQSWLLSLAIFLLVLSAQNLQARLTEENGVKSAIFLSPKFVLKPGSVANKFYFDIGFPRGHIGIKSFNAEVVDEAGNPIPLHETYLHHWVLKLPSTLVIWGSTSLILSLLEILGFAIMAFHPYGIEVGDPKEIPAGYEEKWLLNVHAIDTRGAEDRLGCTECKCDLYNVTVDEYGRPLSQIIKED</sequence>
<dbReference type="PANTHER" id="PTHR33390">
    <property type="entry name" value="STRESS UP-REGULATED NOD 19 PROTEIN"/>
    <property type="match status" value="1"/>
</dbReference>
<proteinExistence type="predicted"/>
<dbReference type="AlphaFoldDB" id="A0AA89AMU6"/>
<dbReference type="Proteomes" id="UP001188597">
    <property type="component" value="Unassembled WGS sequence"/>
</dbReference>